<dbReference type="STRING" id="670052.PA27867_2038"/>
<keyword evidence="6" id="KW-0328">Glycosyltransferase</keyword>
<dbReference type="EC" id="2.4.1.1" evidence="4"/>
<dbReference type="KEGG" id="cart:PA27867_2038"/>
<dbReference type="InterPro" id="IPR011834">
    <property type="entry name" value="Agluc_phsphrylas"/>
</dbReference>
<dbReference type="EMBL" id="CP016282">
    <property type="protein sequence ID" value="ANP72990.1"/>
    <property type="molecule type" value="Genomic_DNA"/>
</dbReference>
<dbReference type="OrthoDB" id="9760804at2"/>
<dbReference type="InterPro" id="IPR052182">
    <property type="entry name" value="Glycogen/Maltodextrin_Phosph"/>
</dbReference>
<evidence type="ECO:0000256" key="4">
    <source>
        <dbReference type="ARBA" id="ARBA00012591"/>
    </source>
</evidence>
<feature type="modified residue" description="N6-(pyridoxal phosphate)lysine" evidence="11">
    <location>
        <position position="606"/>
    </location>
</feature>
<dbReference type="GO" id="GO:0030170">
    <property type="term" value="F:pyridoxal phosphate binding"/>
    <property type="evidence" value="ECO:0007669"/>
    <property type="project" value="InterPro"/>
</dbReference>
<protein>
    <recommendedName>
        <fullName evidence="4">glycogen phosphorylase</fullName>
        <ecNumber evidence="4">2.4.1.1</ecNumber>
    </recommendedName>
</protein>
<name>A0A1B1BK83_9MICO</name>
<evidence type="ECO:0000256" key="3">
    <source>
        <dbReference type="ARBA" id="ARBA00006047"/>
    </source>
</evidence>
<dbReference type="PANTHER" id="PTHR42655:SF1">
    <property type="entry name" value="GLYCOGEN PHOSPHORYLASE"/>
    <property type="match status" value="1"/>
</dbReference>
<evidence type="ECO:0000256" key="1">
    <source>
        <dbReference type="ARBA" id="ARBA00001275"/>
    </source>
</evidence>
<evidence type="ECO:0000256" key="8">
    <source>
        <dbReference type="ARBA" id="ARBA00022898"/>
    </source>
</evidence>
<comment type="function">
    <text evidence="10">Phosphorylase is an important allosteric enzyme in carbohydrate metabolism. Enzymes from different sources differ in their regulatory mechanisms and in their natural substrates. However, all known phosphorylases share catalytic and structural properties.</text>
</comment>
<accession>A0A1B1BK83</accession>
<dbReference type="InterPro" id="IPR035090">
    <property type="entry name" value="Pyridoxal_P_attach_site"/>
</dbReference>
<dbReference type="PATRIC" id="fig|670052.7.peg.2098"/>
<evidence type="ECO:0000256" key="10">
    <source>
        <dbReference type="ARBA" id="ARBA00025174"/>
    </source>
</evidence>
<gene>
    <name evidence="13" type="ORF">PA27867_2038</name>
</gene>
<dbReference type="PIRSF" id="PIRSF000460">
    <property type="entry name" value="Pprylas_GlgP"/>
    <property type="match status" value="1"/>
</dbReference>
<dbReference type="SUPFAM" id="SSF53756">
    <property type="entry name" value="UDP-Glycosyltransferase/glycogen phosphorylase"/>
    <property type="match status" value="1"/>
</dbReference>
<comment type="catalytic activity">
    <reaction evidence="1">
        <text>[(1-&gt;4)-alpha-D-glucosyl](n) + phosphate = [(1-&gt;4)-alpha-D-glucosyl](n-1) + alpha-D-glucose 1-phosphate</text>
        <dbReference type="Rhea" id="RHEA:41732"/>
        <dbReference type="Rhea" id="RHEA-COMP:9584"/>
        <dbReference type="Rhea" id="RHEA-COMP:9586"/>
        <dbReference type="ChEBI" id="CHEBI:15444"/>
        <dbReference type="ChEBI" id="CHEBI:43474"/>
        <dbReference type="ChEBI" id="CHEBI:58601"/>
        <dbReference type="EC" id="2.4.1.1"/>
    </reaction>
</comment>
<dbReference type="InterPro" id="IPR000811">
    <property type="entry name" value="Glyco_trans_35"/>
</dbReference>
<dbReference type="InterPro" id="IPR024517">
    <property type="entry name" value="Glycogen_phosphorylase_DUF3417"/>
</dbReference>
<dbReference type="Gene3D" id="3.40.50.2000">
    <property type="entry name" value="Glycogen Phosphorylase B"/>
    <property type="match status" value="3"/>
</dbReference>
<keyword evidence="5" id="KW-0021">Allosteric enzyme</keyword>
<keyword evidence="7" id="KW-0808">Transferase</keyword>
<proteinExistence type="inferred from homology"/>
<sequence length="866" mass="94371">MKAIRKFTVRAVLPESLAALDELAGNLRWSWHEPTRQLFEHIAPELWRRIGGDPVALLGAVDPARLQELAHDHDYVSGVNLVRDDLRNYLEQPRWYQELEGAKPASIAYFSPEFGIAAALPQYSGGLGILAGDHLKSASDLGVPLVGVGLFYKAGYFSQAISSDGWQLESYPLLDPDGLPLSVLRRADGSPVQVSLALPDDRTLHARVWEARVGRIRLLMLDTDIPENTDDLRQVTDRLYGGGGEHRLLQELLLGIGGARAVRLWSTLNDRPEPEVFHTNEGHAGFLGLERISSLIGEGLSFSEALQVARAGTVFTTHTPVAAGIDRFDSSLVRRYFETDLLPGVAVDDLLGLGAESYPGGSPDVFNMAIMGLRLGQHANGVSKLHGEVSRRMFSGLWPGFDASEVPITSITNGVHAPTWTDPALKALAANRLGTADTSTADWASPVVSDQDLWDVRGDMRRQFVEDARRRIGAAWLVQNPGGLIPAWINQVFDPDVLTIGFARRVPTYKRLTLMLHDPERLRALLLHPEHPVQIVIAGKSHPADEEGKRLIQKIVQFAADPELRTRIAFLPDYNIGMAQLMYPGTDVWLNNPLRPLEACGTSGMKAALNGALNLSILDGWWPEYFDGQNGWAIPSADAATNSAERDRIEAEALYELIEHQVAPPFYERNADGVPERWVANIRQTLAGLSPELNAGRMVREYVEKLYRPAGVSEARLSANDYRAARELAAWKSRITAAWPGVSVAHVESGGVATVPQVGDELHLRAHVQLNGLAPDDVTVQVVYGRSLGGDDLTDVSTQALEPIDDVQGQDALADATGSPASGMPTLFTGTVELDRAGGFGYTVRVVPRNDLLISPAEMGLVAVAS</sequence>
<evidence type="ECO:0000259" key="12">
    <source>
        <dbReference type="Pfam" id="PF11897"/>
    </source>
</evidence>
<dbReference type="Proteomes" id="UP000092582">
    <property type="component" value="Chromosome 1"/>
</dbReference>
<feature type="domain" description="DUF3417" evidence="12">
    <location>
        <begin position="13"/>
        <end position="120"/>
    </location>
</feature>
<evidence type="ECO:0000256" key="5">
    <source>
        <dbReference type="ARBA" id="ARBA00022533"/>
    </source>
</evidence>
<dbReference type="PROSITE" id="PS00102">
    <property type="entry name" value="PHOSPHORYLASE"/>
    <property type="match status" value="1"/>
</dbReference>
<keyword evidence="9" id="KW-0119">Carbohydrate metabolism</keyword>
<keyword evidence="14" id="KW-1185">Reference proteome</keyword>
<evidence type="ECO:0000313" key="14">
    <source>
        <dbReference type="Proteomes" id="UP000092582"/>
    </source>
</evidence>
<dbReference type="Pfam" id="PF00343">
    <property type="entry name" value="Phosphorylase"/>
    <property type="match status" value="1"/>
</dbReference>
<dbReference type="PANTHER" id="PTHR42655">
    <property type="entry name" value="GLYCOGEN PHOSPHORYLASE"/>
    <property type="match status" value="1"/>
</dbReference>
<evidence type="ECO:0000313" key="13">
    <source>
        <dbReference type="EMBL" id="ANP72990.1"/>
    </source>
</evidence>
<dbReference type="Pfam" id="PF11897">
    <property type="entry name" value="DUF3417"/>
    <property type="match status" value="1"/>
</dbReference>
<comment type="cofactor">
    <cofactor evidence="2">
        <name>pyridoxal 5'-phosphate</name>
        <dbReference type="ChEBI" id="CHEBI:597326"/>
    </cofactor>
</comment>
<keyword evidence="8 11" id="KW-0663">Pyridoxal phosphate</keyword>
<evidence type="ECO:0000256" key="7">
    <source>
        <dbReference type="ARBA" id="ARBA00022679"/>
    </source>
</evidence>
<evidence type="ECO:0000256" key="2">
    <source>
        <dbReference type="ARBA" id="ARBA00001933"/>
    </source>
</evidence>
<dbReference type="GO" id="GO:0008184">
    <property type="term" value="F:glycogen phosphorylase activity"/>
    <property type="evidence" value="ECO:0007669"/>
    <property type="project" value="InterPro"/>
</dbReference>
<evidence type="ECO:0000256" key="9">
    <source>
        <dbReference type="ARBA" id="ARBA00023277"/>
    </source>
</evidence>
<organism evidence="13 14">
    <name type="scientific">Cryobacterium arcticum</name>
    <dbReference type="NCBI Taxonomy" id="670052"/>
    <lineage>
        <taxon>Bacteria</taxon>
        <taxon>Bacillati</taxon>
        <taxon>Actinomycetota</taxon>
        <taxon>Actinomycetes</taxon>
        <taxon>Micrococcales</taxon>
        <taxon>Microbacteriaceae</taxon>
        <taxon>Cryobacterium</taxon>
    </lineage>
</organism>
<comment type="similarity">
    <text evidence="3">Belongs to the glycogen phosphorylase family.</text>
</comment>
<dbReference type="RefSeq" id="WP_066599631.1">
    <property type="nucleotide sequence ID" value="NZ_CP016282.1"/>
</dbReference>
<reference evidence="13 14" key="1">
    <citation type="submission" date="2016-06" db="EMBL/GenBank/DDBJ databases">
        <title>Genome sequencing of Cryobacterium arcticum PAMC 27867.</title>
        <authorList>
            <person name="Lee J."/>
            <person name="Kim O.-S."/>
        </authorList>
    </citation>
    <scope>NUCLEOTIDE SEQUENCE [LARGE SCALE GENOMIC DNA]</scope>
    <source>
        <strain evidence="13 14">PAMC 27867</strain>
    </source>
</reference>
<dbReference type="GO" id="GO:0005975">
    <property type="term" value="P:carbohydrate metabolic process"/>
    <property type="evidence" value="ECO:0007669"/>
    <property type="project" value="InterPro"/>
</dbReference>
<dbReference type="AlphaFoldDB" id="A0A1B1BK83"/>
<dbReference type="NCBIfam" id="TIGR02094">
    <property type="entry name" value="more_P_ylases"/>
    <property type="match status" value="1"/>
</dbReference>
<evidence type="ECO:0000256" key="6">
    <source>
        <dbReference type="ARBA" id="ARBA00022676"/>
    </source>
</evidence>
<evidence type="ECO:0000256" key="11">
    <source>
        <dbReference type="PIRSR" id="PIRSR000460-1"/>
    </source>
</evidence>